<dbReference type="InterPro" id="IPR002781">
    <property type="entry name" value="TM_pro_TauE-like"/>
</dbReference>
<evidence type="ECO:0000256" key="1">
    <source>
        <dbReference type="ARBA" id="ARBA00004651"/>
    </source>
</evidence>
<comment type="subcellular location">
    <subcellularLocation>
        <location evidence="1 8">Cell membrane</location>
        <topology evidence="1 8">Multi-pass membrane protein</topology>
    </subcellularLocation>
</comment>
<proteinExistence type="inferred from homology"/>
<dbReference type="EMBL" id="LK932994">
    <property type="protein sequence ID" value="CDT17477.1"/>
    <property type="molecule type" value="Genomic_DNA"/>
</dbReference>
<keyword evidence="3" id="KW-0813">Transport</keyword>
<evidence type="ECO:0000256" key="8">
    <source>
        <dbReference type="RuleBase" id="RU363041"/>
    </source>
</evidence>
<keyword evidence="4 8" id="KW-1003">Cell membrane</keyword>
<dbReference type="Pfam" id="PF01925">
    <property type="entry name" value="TauE"/>
    <property type="match status" value="1"/>
</dbReference>
<name>A0A031WDM0_CLODI</name>
<feature type="transmembrane region" description="Helical" evidence="8">
    <location>
        <begin position="175"/>
        <end position="194"/>
    </location>
</feature>
<feature type="transmembrane region" description="Helical" evidence="8">
    <location>
        <begin position="200"/>
        <end position="220"/>
    </location>
</feature>
<dbReference type="RefSeq" id="WP_021360651.1">
    <property type="nucleotide sequence ID" value="NZ_BBYB01000003.1"/>
</dbReference>
<evidence type="ECO:0000256" key="5">
    <source>
        <dbReference type="ARBA" id="ARBA00022692"/>
    </source>
</evidence>
<evidence type="ECO:0000313" key="10">
    <source>
        <dbReference type="EMBL" id="CDS88153.1"/>
    </source>
</evidence>
<feature type="transmembrane region" description="Helical" evidence="8">
    <location>
        <begin position="135"/>
        <end position="163"/>
    </location>
</feature>
<feature type="transmembrane region" description="Helical" evidence="8">
    <location>
        <begin position="75"/>
        <end position="91"/>
    </location>
</feature>
<keyword evidence="5 8" id="KW-0812">Transmembrane</keyword>
<dbReference type="GO" id="GO:0005886">
    <property type="term" value="C:plasma membrane"/>
    <property type="evidence" value="ECO:0007669"/>
    <property type="project" value="UniProtKB-SubCell"/>
</dbReference>
<dbReference type="InterPro" id="IPR052017">
    <property type="entry name" value="TSUP"/>
</dbReference>
<evidence type="ECO:0000256" key="3">
    <source>
        <dbReference type="ARBA" id="ARBA00022448"/>
    </source>
</evidence>
<organism evidence="10">
    <name type="scientific">Clostridioides difficile</name>
    <name type="common">Peptoclostridium difficile</name>
    <dbReference type="NCBI Taxonomy" id="1496"/>
    <lineage>
        <taxon>Bacteria</taxon>
        <taxon>Bacillati</taxon>
        <taxon>Bacillota</taxon>
        <taxon>Clostridia</taxon>
        <taxon>Peptostreptococcales</taxon>
        <taxon>Peptostreptococcaceae</taxon>
        <taxon>Clostridioides</taxon>
    </lineage>
</organism>
<evidence type="ECO:0000256" key="7">
    <source>
        <dbReference type="ARBA" id="ARBA00023136"/>
    </source>
</evidence>
<reference evidence="10" key="1">
    <citation type="submission" date="2014-07" db="EMBL/GenBank/DDBJ databases">
        <authorList>
            <person name="Monot Marc"/>
        </authorList>
    </citation>
    <scope>NUCLEOTIDE SEQUENCE</scope>
    <source>
        <strain evidence="11">7032989</strain>
        <strain evidence="10">7032994</strain>
    </source>
</reference>
<comment type="similarity">
    <text evidence="2 8">Belongs to the 4-toluene sulfonate uptake permease (TSUP) (TC 2.A.102) family.</text>
</comment>
<keyword evidence="7 8" id="KW-0472">Membrane</keyword>
<feature type="transmembrane region" description="Helical" evidence="8">
    <location>
        <begin position="98"/>
        <end position="115"/>
    </location>
</feature>
<evidence type="ECO:0000256" key="4">
    <source>
        <dbReference type="ARBA" id="ARBA00022475"/>
    </source>
</evidence>
<keyword evidence="6 8" id="KW-1133">Transmembrane helix</keyword>
<dbReference type="EMBL" id="LK932403">
    <property type="protein sequence ID" value="CDS88153.1"/>
    <property type="molecule type" value="Genomic_DNA"/>
</dbReference>
<evidence type="ECO:0000313" key="11">
    <source>
        <dbReference type="EMBL" id="CDT17477.1"/>
    </source>
</evidence>
<dbReference type="AlphaFoldDB" id="A0A031WDM0"/>
<dbReference type="PANTHER" id="PTHR30269:SF0">
    <property type="entry name" value="MEMBRANE TRANSPORTER PROTEIN YFCA-RELATED"/>
    <property type="match status" value="1"/>
</dbReference>
<evidence type="ECO:0000256" key="6">
    <source>
        <dbReference type="ARBA" id="ARBA00022989"/>
    </source>
</evidence>
<gene>
    <name evidence="11" type="ORF">BN1095_330417</name>
    <name evidence="9" type="ORF">BN1096_630148</name>
    <name evidence="10" type="ORF">BN1097_640012</name>
</gene>
<feature type="transmembrane region" description="Helical" evidence="8">
    <location>
        <begin position="232"/>
        <end position="249"/>
    </location>
</feature>
<dbReference type="PANTHER" id="PTHR30269">
    <property type="entry name" value="TRANSMEMBRANE PROTEIN YFCA"/>
    <property type="match status" value="1"/>
</dbReference>
<protein>
    <recommendedName>
        <fullName evidence="8">Probable membrane transporter protein</fullName>
    </recommendedName>
</protein>
<evidence type="ECO:0000256" key="2">
    <source>
        <dbReference type="ARBA" id="ARBA00009142"/>
    </source>
</evidence>
<accession>A0A031WDM0</accession>
<evidence type="ECO:0000313" key="9">
    <source>
        <dbReference type="EMBL" id="CDS88012.1"/>
    </source>
</evidence>
<sequence length="250" mass="26960">MFSVIFLCIGGFLAAFVDSIAGGGGLISMPVLMAIGVPVHLAIGTNKFAASAGCISSAYRYSKSGKINNDLLKKLVPFTIIGSVLGVRCVLSISEEILNVLVVVMILIVAIYTFISKNLGQEDNFEAVNKKNLRLGMLMALIMGFYDGFFGPGTGTFLTFGFIKIYGYDFLHASANTKILNLTSNITSLLLFMINGQVDYKIAIVFALVMIMGAYVGAKVAIKKGSKMIKPIFLVMALFMVVKLVYQTLV</sequence>
<dbReference type="EMBL" id="LK932517">
    <property type="protein sequence ID" value="CDS88012.1"/>
    <property type="molecule type" value="Genomic_DNA"/>
</dbReference>